<name>A0ABM9BLA7_9BACL</name>
<accession>A0ABM9BLA7</accession>
<comment type="caution">
    <text evidence="7">The sequence shown here is derived from an EMBL/GenBank/DDBJ whole genome shotgun (WGS) entry which is preliminary data.</text>
</comment>
<evidence type="ECO:0000256" key="2">
    <source>
        <dbReference type="ARBA" id="ARBA00011900"/>
    </source>
</evidence>
<protein>
    <recommendedName>
        <fullName evidence="2">site-specific DNA-methyltransferase (adenine-specific)</fullName>
        <ecNumber evidence="2">2.1.1.72</ecNumber>
    </recommendedName>
</protein>
<keyword evidence="5" id="KW-0949">S-adenosyl-L-methionine</keyword>
<dbReference type="InterPro" id="IPR012327">
    <property type="entry name" value="MeTrfase_D12"/>
</dbReference>
<dbReference type="Pfam" id="PF02086">
    <property type="entry name" value="MethyltransfD12"/>
    <property type="match status" value="1"/>
</dbReference>
<proteinExistence type="inferred from homology"/>
<dbReference type="PANTHER" id="PTHR30481">
    <property type="entry name" value="DNA ADENINE METHYLASE"/>
    <property type="match status" value="1"/>
</dbReference>
<evidence type="ECO:0000256" key="4">
    <source>
        <dbReference type="ARBA" id="ARBA00022679"/>
    </source>
</evidence>
<dbReference type="Gene3D" id="3.40.50.150">
    <property type="entry name" value="Vaccinia Virus protein VP39"/>
    <property type="match status" value="1"/>
</dbReference>
<evidence type="ECO:0000313" key="7">
    <source>
        <dbReference type="EMBL" id="CAH1059772.1"/>
    </source>
</evidence>
<reference evidence="7" key="1">
    <citation type="submission" date="2021-12" db="EMBL/GenBank/DDBJ databases">
        <authorList>
            <person name="Criscuolo A."/>
        </authorList>
    </citation>
    <scope>NUCLEOTIDE SEQUENCE</scope>
    <source>
        <strain evidence="7">CIP111894</strain>
    </source>
</reference>
<dbReference type="EMBL" id="CAKMAB010000069">
    <property type="protein sequence ID" value="CAH1059772.1"/>
    <property type="molecule type" value="Genomic_DNA"/>
</dbReference>
<sequence>MKTKIAIKSPLRFPGSKSKVMNRIRPYFLSQHQEFREPFLGGGSIFFGKPLSTINWINDKDYKIYNFFSVVKDSPEQLCTIVQRTIPTIELWKEFRKYPATDNDKIFQAFQFLFFNRTNYSGIYTANPIGGLTQESKYKINCRWNPDMICSRIRLCSEKLQNARITNLDYSTLITKPGDDVLLILDPPYYVKGNSLYPVGMTPNEHQLLAELLISTPHKFLLTIDDNEITREIYSSDNFVYNQESWYYTIHSKKKNNIGKELFISNFKI</sequence>
<dbReference type="Proteomes" id="UP000838749">
    <property type="component" value="Unassembled WGS sequence"/>
</dbReference>
<dbReference type="InterPro" id="IPR023095">
    <property type="entry name" value="Ade_MeTrfase_dom_2"/>
</dbReference>
<keyword evidence="8" id="KW-1185">Reference proteome</keyword>
<gene>
    <name evidence="7" type="ORF">PAECIP111894_05984</name>
</gene>
<dbReference type="PIRSF" id="PIRSF000398">
    <property type="entry name" value="M_m6A_EcoRV"/>
    <property type="match status" value="1"/>
</dbReference>
<dbReference type="Gene3D" id="1.10.1020.10">
    <property type="entry name" value="Adenine-specific Methyltransferase, Domain 2"/>
    <property type="match status" value="1"/>
</dbReference>
<dbReference type="InterPro" id="IPR012263">
    <property type="entry name" value="M_m6A_EcoRV"/>
</dbReference>
<comment type="similarity">
    <text evidence="1">Belongs to the N(4)/N(6)-methyltransferase family.</text>
</comment>
<dbReference type="PANTHER" id="PTHR30481:SF2">
    <property type="entry name" value="SITE-SPECIFIC DNA-METHYLTRANSFERASE (ADENINE-SPECIFIC)"/>
    <property type="match status" value="1"/>
</dbReference>
<organism evidence="7 8">
    <name type="scientific">Paenibacillus pseudetheri</name>
    <dbReference type="NCBI Taxonomy" id="2897682"/>
    <lineage>
        <taxon>Bacteria</taxon>
        <taxon>Bacillati</taxon>
        <taxon>Bacillota</taxon>
        <taxon>Bacilli</taxon>
        <taxon>Bacillales</taxon>
        <taxon>Paenibacillaceae</taxon>
        <taxon>Paenibacillus</taxon>
    </lineage>
</organism>
<evidence type="ECO:0000256" key="6">
    <source>
        <dbReference type="ARBA" id="ARBA00047942"/>
    </source>
</evidence>
<evidence type="ECO:0000256" key="1">
    <source>
        <dbReference type="ARBA" id="ARBA00006594"/>
    </source>
</evidence>
<keyword evidence="3" id="KW-0489">Methyltransferase</keyword>
<dbReference type="InterPro" id="IPR029063">
    <property type="entry name" value="SAM-dependent_MTases_sf"/>
</dbReference>
<dbReference type="EC" id="2.1.1.72" evidence="2"/>
<dbReference type="PRINTS" id="PR00505">
    <property type="entry name" value="D12N6MTFRASE"/>
</dbReference>
<dbReference type="RefSeq" id="WP_234541839.1">
    <property type="nucleotide sequence ID" value="NZ_CAKMAB010000069.1"/>
</dbReference>
<evidence type="ECO:0000313" key="8">
    <source>
        <dbReference type="Proteomes" id="UP000838749"/>
    </source>
</evidence>
<comment type="catalytic activity">
    <reaction evidence="6">
        <text>a 2'-deoxyadenosine in DNA + S-adenosyl-L-methionine = an N(6)-methyl-2'-deoxyadenosine in DNA + S-adenosyl-L-homocysteine + H(+)</text>
        <dbReference type="Rhea" id="RHEA:15197"/>
        <dbReference type="Rhea" id="RHEA-COMP:12418"/>
        <dbReference type="Rhea" id="RHEA-COMP:12419"/>
        <dbReference type="ChEBI" id="CHEBI:15378"/>
        <dbReference type="ChEBI" id="CHEBI:57856"/>
        <dbReference type="ChEBI" id="CHEBI:59789"/>
        <dbReference type="ChEBI" id="CHEBI:90615"/>
        <dbReference type="ChEBI" id="CHEBI:90616"/>
        <dbReference type="EC" id="2.1.1.72"/>
    </reaction>
</comment>
<evidence type="ECO:0000256" key="5">
    <source>
        <dbReference type="ARBA" id="ARBA00022691"/>
    </source>
</evidence>
<evidence type="ECO:0000256" key="3">
    <source>
        <dbReference type="ARBA" id="ARBA00022603"/>
    </source>
</evidence>
<dbReference type="SUPFAM" id="SSF53335">
    <property type="entry name" value="S-adenosyl-L-methionine-dependent methyltransferases"/>
    <property type="match status" value="1"/>
</dbReference>
<keyword evidence="4" id="KW-0808">Transferase</keyword>